<gene>
    <name evidence="1" type="ORF">BpHYR1_036786</name>
</gene>
<dbReference type="EMBL" id="REGN01009149">
    <property type="protein sequence ID" value="RNA01844.1"/>
    <property type="molecule type" value="Genomic_DNA"/>
</dbReference>
<organism evidence="1 2">
    <name type="scientific">Brachionus plicatilis</name>
    <name type="common">Marine rotifer</name>
    <name type="synonym">Brachionus muelleri</name>
    <dbReference type="NCBI Taxonomy" id="10195"/>
    <lineage>
        <taxon>Eukaryota</taxon>
        <taxon>Metazoa</taxon>
        <taxon>Spiralia</taxon>
        <taxon>Gnathifera</taxon>
        <taxon>Rotifera</taxon>
        <taxon>Eurotatoria</taxon>
        <taxon>Monogononta</taxon>
        <taxon>Pseudotrocha</taxon>
        <taxon>Ploima</taxon>
        <taxon>Brachionidae</taxon>
        <taxon>Brachionus</taxon>
    </lineage>
</organism>
<dbReference type="AlphaFoldDB" id="A0A3M7PS82"/>
<reference evidence="1 2" key="1">
    <citation type="journal article" date="2018" name="Sci. Rep.">
        <title>Genomic signatures of local adaptation to the degree of environmental predictability in rotifers.</title>
        <authorList>
            <person name="Franch-Gras L."/>
            <person name="Hahn C."/>
            <person name="Garcia-Roger E.M."/>
            <person name="Carmona M.J."/>
            <person name="Serra M."/>
            <person name="Gomez A."/>
        </authorList>
    </citation>
    <scope>NUCLEOTIDE SEQUENCE [LARGE SCALE GENOMIC DNA]</scope>
    <source>
        <strain evidence="1">HYR1</strain>
    </source>
</reference>
<sequence length="59" mass="6910">MNTNTGFRNDRMSGLIKKFTLVLHSCQLENYKSKNKFIDNFPAWRIPITCNTVNSIHHN</sequence>
<evidence type="ECO:0000313" key="1">
    <source>
        <dbReference type="EMBL" id="RNA01844.1"/>
    </source>
</evidence>
<accession>A0A3M7PS82</accession>
<dbReference type="Proteomes" id="UP000276133">
    <property type="component" value="Unassembled WGS sequence"/>
</dbReference>
<evidence type="ECO:0000313" key="2">
    <source>
        <dbReference type="Proteomes" id="UP000276133"/>
    </source>
</evidence>
<proteinExistence type="predicted"/>
<comment type="caution">
    <text evidence="1">The sequence shown here is derived from an EMBL/GenBank/DDBJ whole genome shotgun (WGS) entry which is preliminary data.</text>
</comment>
<protein>
    <submittedName>
        <fullName evidence="1">Uncharacterized protein</fullName>
    </submittedName>
</protein>
<keyword evidence="2" id="KW-1185">Reference proteome</keyword>
<name>A0A3M7PS82_BRAPC</name>